<evidence type="ECO:0000313" key="4">
    <source>
        <dbReference type="Proteomes" id="UP001296706"/>
    </source>
</evidence>
<evidence type="ECO:0000313" key="3">
    <source>
        <dbReference type="EMBL" id="NMH81129.1"/>
    </source>
</evidence>
<dbReference type="Pfam" id="PF12706">
    <property type="entry name" value="Lactamase_B_2"/>
    <property type="match status" value="1"/>
</dbReference>
<organism evidence="3 4">
    <name type="scientific">Pseudonocardia xinjiangensis</name>
    <dbReference type="NCBI Taxonomy" id="75289"/>
    <lineage>
        <taxon>Bacteria</taxon>
        <taxon>Bacillati</taxon>
        <taxon>Actinomycetota</taxon>
        <taxon>Actinomycetes</taxon>
        <taxon>Pseudonocardiales</taxon>
        <taxon>Pseudonocardiaceae</taxon>
        <taxon>Pseudonocardia</taxon>
    </lineage>
</organism>
<dbReference type="Gene3D" id="3.60.15.10">
    <property type="entry name" value="Ribonuclease Z/Hydroxyacylglutathione hydrolase-like"/>
    <property type="match status" value="1"/>
</dbReference>
<dbReference type="PANTHER" id="PTHR43546">
    <property type="entry name" value="UPF0173 METAL-DEPENDENT HYDROLASE MJ1163-RELATED"/>
    <property type="match status" value="1"/>
</dbReference>
<keyword evidence="4" id="KW-1185">Reference proteome</keyword>
<feature type="domain" description="Metallo-beta-lactamase" evidence="2">
    <location>
        <begin position="26"/>
        <end position="226"/>
    </location>
</feature>
<dbReference type="InterPro" id="IPR001279">
    <property type="entry name" value="Metallo-B-lactamas"/>
</dbReference>
<evidence type="ECO:0000256" key="1">
    <source>
        <dbReference type="ARBA" id="ARBA00022801"/>
    </source>
</evidence>
<dbReference type="EMBL" id="JAAXKY010000131">
    <property type="protein sequence ID" value="NMH81129.1"/>
    <property type="molecule type" value="Genomic_DNA"/>
</dbReference>
<protein>
    <submittedName>
        <fullName evidence="3">MBL fold metallo-hydrolase</fullName>
    </submittedName>
</protein>
<comment type="caution">
    <text evidence="3">The sequence shown here is derived from an EMBL/GenBank/DDBJ whole genome shotgun (WGS) entry which is preliminary data.</text>
</comment>
<dbReference type="SUPFAM" id="SSF56281">
    <property type="entry name" value="Metallo-hydrolase/oxidoreductase"/>
    <property type="match status" value="1"/>
</dbReference>
<keyword evidence="1" id="KW-0378">Hydrolase</keyword>
<gene>
    <name evidence="3" type="ORF">HF577_29050</name>
</gene>
<accession>A0ABX1RML9</accession>
<sequence>MTVERRDLGIGVVGGPTTVIDIGGLRLVADPTFDPPGEQRYLTKLRGPAVEESDLGSVDAVLVSHDVHPDNLDERGRAFALAAPLVVCGPQAARRLGPPATGLEPWASITLARPDGAGDLTVQAVPAVHGPADGDRDEDGNVNCEVTGFVLTGDGLPTVYVSGDNASVAAVAEIARRVGSVDVAVLFIGAARVPQRERGRPLTLTAERAAAVAAVLGAPVVVPAHYEGWAHFSEGLDRVVGAFDDAGLAQVLHVEPAGSWSVHR</sequence>
<dbReference type="Proteomes" id="UP001296706">
    <property type="component" value="Unassembled WGS sequence"/>
</dbReference>
<evidence type="ECO:0000259" key="2">
    <source>
        <dbReference type="Pfam" id="PF12706"/>
    </source>
</evidence>
<dbReference type="InterPro" id="IPR050114">
    <property type="entry name" value="UPF0173_UPF0282_UlaG_hydrolase"/>
</dbReference>
<dbReference type="InterPro" id="IPR036866">
    <property type="entry name" value="RibonucZ/Hydroxyglut_hydro"/>
</dbReference>
<reference evidence="3 4" key="1">
    <citation type="submission" date="2020-04" db="EMBL/GenBank/DDBJ databases">
        <authorList>
            <person name="Klaysubun C."/>
            <person name="Duangmal K."/>
            <person name="Lipun K."/>
        </authorList>
    </citation>
    <scope>NUCLEOTIDE SEQUENCE [LARGE SCALE GENOMIC DNA]</scope>
    <source>
        <strain evidence="3 4">JCM 11839</strain>
    </source>
</reference>
<dbReference type="PANTHER" id="PTHR43546:SF9">
    <property type="entry name" value="L-ASCORBATE-6-PHOSPHATE LACTONASE ULAG-RELATED"/>
    <property type="match status" value="1"/>
</dbReference>
<proteinExistence type="predicted"/>
<name>A0ABX1RML9_9PSEU</name>